<evidence type="ECO:0000256" key="1">
    <source>
        <dbReference type="SAM" id="Phobius"/>
    </source>
</evidence>
<dbReference type="Proteomes" id="UP000183832">
    <property type="component" value="Unassembled WGS sequence"/>
</dbReference>
<feature type="transmembrane region" description="Helical" evidence="1">
    <location>
        <begin position="6"/>
        <end position="27"/>
    </location>
</feature>
<organism evidence="2 3">
    <name type="scientific">Clunio marinus</name>
    <dbReference type="NCBI Taxonomy" id="568069"/>
    <lineage>
        <taxon>Eukaryota</taxon>
        <taxon>Metazoa</taxon>
        <taxon>Ecdysozoa</taxon>
        <taxon>Arthropoda</taxon>
        <taxon>Hexapoda</taxon>
        <taxon>Insecta</taxon>
        <taxon>Pterygota</taxon>
        <taxon>Neoptera</taxon>
        <taxon>Endopterygota</taxon>
        <taxon>Diptera</taxon>
        <taxon>Nematocera</taxon>
        <taxon>Chironomoidea</taxon>
        <taxon>Chironomidae</taxon>
        <taxon>Clunio</taxon>
    </lineage>
</organism>
<keyword evidence="1" id="KW-0472">Membrane</keyword>
<name>A0A1J1HIG5_9DIPT</name>
<gene>
    <name evidence="2" type="ORF">CLUMA_CG001148</name>
</gene>
<evidence type="ECO:0000313" key="3">
    <source>
        <dbReference type="Proteomes" id="UP000183832"/>
    </source>
</evidence>
<dbReference type="EMBL" id="CVRI01000004">
    <property type="protein sequence ID" value="CRK87346.1"/>
    <property type="molecule type" value="Genomic_DNA"/>
</dbReference>
<evidence type="ECO:0000313" key="2">
    <source>
        <dbReference type="EMBL" id="CRK87346.1"/>
    </source>
</evidence>
<protein>
    <submittedName>
        <fullName evidence="2">CLUMA_CG001148, isoform A</fullName>
    </submittedName>
</protein>
<accession>A0A1J1HIG5</accession>
<reference evidence="2 3" key="1">
    <citation type="submission" date="2015-04" db="EMBL/GenBank/DDBJ databases">
        <authorList>
            <person name="Syromyatnikov M.Y."/>
            <person name="Popov V.N."/>
        </authorList>
    </citation>
    <scope>NUCLEOTIDE SEQUENCE [LARGE SCALE GENOMIC DNA]</scope>
</reference>
<keyword evidence="1" id="KW-0812">Transmembrane</keyword>
<sequence>MTSGAQHYFVAVEIIILKIFTFFEFGINEFSSIVKLSMTPQYPDGNQSIFDLNRYKFNCQTCGPRIFQENICFYNINSSTPAIFSSCVTAFCKLIGYILRKKVVKVSNQRFDKELQT</sequence>
<keyword evidence="1" id="KW-1133">Transmembrane helix</keyword>
<keyword evidence="3" id="KW-1185">Reference proteome</keyword>
<dbReference type="AlphaFoldDB" id="A0A1J1HIG5"/>
<proteinExistence type="predicted"/>